<feature type="region of interest" description="Disordered" evidence="1">
    <location>
        <begin position="49"/>
        <end position="79"/>
    </location>
</feature>
<keyword evidence="3" id="KW-1185">Reference proteome</keyword>
<dbReference type="OrthoDB" id="3533623at2759"/>
<protein>
    <submittedName>
        <fullName evidence="2">Uncharacterized protein</fullName>
    </submittedName>
</protein>
<feature type="compositionally biased region" description="Polar residues" evidence="1">
    <location>
        <begin position="306"/>
        <end position="315"/>
    </location>
</feature>
<proteinExistence type="predicted"/>
<reference evidence="2" key="1">
    <citation type="journal article" date="2020" name="Stud. Mycol.">
        <title>101 Dothideomycetes genomes: a test case for predicting lifestyles and emergence of pathogens.</title>
        <authorList>
            <person name="Haridas S."/>
            <person name="Albert R."/>
            <person name="Binder M."/>
            <person name="Bloem J."/>
            <person name="Labutti K."/>
            <person name="Salamov A."/>
            <person name="Andreopoulos B."/>
            <person name="Baker S."/>
            <person name="Barry K."/>
            <person name="Bills G."/>
            <person name="Bluhm B."/>
            <person name="Cannon C."/>
            <person name="Castanera R."/>
            <person name="Culley D."/>
            <person name="Daum C."/>
            <person name="Ezra D."/>
            <person name="Gonzalez J."/>
            <person name="Henrissat B."/>
            <person name="Kuo A."/>
            <person name="Liang C."/>
            <person name="Lipzen A."/>
            <person name="Lutzoni F."/>
            <person name="Magnuson J."/>
            <person name="Mondo S."/>
            <person name="Nolan M."/>
            <person name="Ohm R."/>
            <person name="Pangilinan J."/>
            <person name="Park H.-J."/>
            <person name="Ramirez L."/>
            <person name="Alfaro M."/>
            <person name="Sun H."/>
            <person name="Tritt A."/>
            <person name="Yoshinaga Y."/>
            <person name="Zwiers L.-H."/>
            <person name="Turgeon B."/>
            <person name="Goodwin S."/>
            <person name="Spatafora J."/>
            <person name="Crous P."/>
            <person name="Grigoriev I."/>
        </authorList>
    </citation>
    <scope>NUCLEOTIDE SEQUENCE</scope>
    <source>
        <strain evidence="2">Tuck. ex Michener</strain>
    </source>
</reference>
<dbReference type="Proteomes" id="UP000800092">
    <property type="component" value="Unassembled WGS sequence"/>
</dbReference>
<name>A0A6A6GWP2_VIRVR</name>
<gene>
    <name evidence="2" type="ORF">EV356DRAFT_454251</name>
</gene>
<accession>A0A6A6GWP2</accession>
<organism evidence="2 3">
    <name type="scientific">Viridothelium virens</name>
    <name type="common">Speckled blister lichen</name>
    <name type="synonym">Trypethelium virens</name>
    <dbReference type="NCBI Taxonomy" id="1048519"/>
    <lineage>
        <taxon>Eukaryota</taxon>
        <taxon>Fungi</taxon>
        <taxon>Dikarya</taxon>
        <taxon>Ascomycota</taxon>
        <taxon>Pezizomycotina</taxon>
        <taxon>Dothideomycetes</taxon>
        <taxon>Dothideomycetes incertae sedis</taxon>
        <taxon>Trypetheliales</taxon>
        <taxon>Trypetheliaceae</taxon>
        <taxon>Viridothelium</taxon>
    </lineage>
</organism>
<feature type="non-terminal residue" evidence="2">
    <location>
        <position position="329"/>
    </location>
</feature>
<evidence type="ECO:0000313" key="2">
    <source>
        <dbReference type="EMBL" id="KAF2230214.1"/>
    </source>
</evidence>
<feature type="region of interest" description="Disordered" evidence="1">
    <location>
        <begin position="306"/>
        <end position="329"/>
    </location>
</feature>
<evidence type="ECO:0000313" key="3">
    <source>
        <dbReference type="Proteomes" id="UP000800092"/>
    </source>
</evidence>
<dbReference type="EMBL" id="ML991845">
    <property type="protein sequence ID" value="KAF2230214.1"/>
    <property type="molecule type" value="Genomic_DNA"/>
</dbReference>
<dbReference type="AlphaFoldDB" id="A0A6A6GWP2"/>
<evidence type="ECO:0000256" key="1">
    <source>
        <dbReference type="SAM" id="MobiDB-lite"/>
    </source>
</evidence>
<sequence length="329" mass="36638">MTHLQAGTSFIPQSSGSSYPLILDHVLSYPGTYEIPLRTMYTLNSAPRAQPLPQSLKQATASRNSDGESPSNPQQDAAAQFTSSLLSQISHLPSQPCSLPPSFINSFVRRCFTAELEAVDFPQALTALDYLKDLEHRRRRESANAFRRLGLDPANLDEELEKVAHEYPGVTTWVRSIKDKEKKVEALYTQIYIGLRRWILINELQLPPFNKFNCVAMLNTLYPPVVTAQPTTQLTPTVLAQQRDGWFRYITAVETNGAVVLANLTNQGRRPGDENGWPALRSSLDMYLRTATVVIAECTDVPSLQQFSNGPQQSRAAKRGRKADSGVSF</sequence>